<name>A0ABD2YU92_9GENT</name>
<evidence type="ECO:0000313" key="7">
    <source>
        <dbReference type="Proteomes" id="UP001630127"/>
    </source>
</evidence>
<organism evidence="6 7">
    <name type="scientific">Cinchona calisaya</name>
    <dbReference type="NCBI Taxonomy" id="153742"/>
    <lineage>
        <taxon>Eukaryota</taxon>
        <taxon>Viridiplantae</taxon>
        <taxon>Streptophyta</taxon>
        <taxon>Embryophyta</taxon>
        <taxon>Tracheophyta</taxon>
        <taxon>Spermatophyta</taxon>
        <taxon>Magnoliopsida</taxon>
        <taxon>eudicotyledons</taxon>
        <taxon>Gunneridae</taxon>
        <taxon>Pentapetalae</taxon>
        <taxon>asterids</taxon>
        <taxon>lamiids</taxon>
        <taxon>Gentianales</taxon>
        <taxon>Rubiaceae</taxon>
        <taxon>Cinchonoideae</taxon>
        <taxon>Cinchoneae</taxon>
        <taxon>Cinchona</taxon>
    </lineage>
</organism>
<proteinExistence type="inferred from homology"/>
<evidence type="ECO:0000256" key="4">
    <source>
        <dbReference type="ARBA" id="ARBA00022679"/>
    </source>
</evidence>
<keyword evidence="4" id="KW-0808">Transferase</keyword>
<dbReference type="AlphaFoldDB" id="A0ABD2YU92"/>
<protein>
    <submittedName>
        <fullName evidence="6">Uncharacterized protein</fullName>
    </submittedName>
</protein>
<dbReference type="PANTHER" id="PTHR31623">
    <property type="entry name" value="F21J9.9"/>
    <property type="match status" value="1"/>
</dbReference>
<keyword evidence="3" id="KW-0017">Alkaloid metabolism</keyword>
<keyword evidence="7" id="KW-1185">Reference proteome</keyword>
<evidence type="ECO:0000256" key="3">
    <source>
        <dbReference type="ARBA" id="ARBA00022589"/>
    </source>
</evidence>
<dbReference type="PANTHER" id="PTHR31623:SF105">
    <property type="entry name" value="VINORINE SYNTHASE-LIKE"/>
    <property type="match status" value="1"/>
</dbReference>
<dbReference type="Gene3D" id="3.30.559.10">
    <property type="entry name" value="Chloramphenicol acetyltransferase-like domain"/>
    <property type="match status" value="2"/>
</dbReference>
<dbReference type="GO" id="GO:0016746">
    <property type="term" value="F:acyltransferase activity"/>
    <property type="evidence" value="ECO:0007669"/>
    <property type="project" value="UniProtKB-KW"/>
</dbReference>
<comment type="caution">
    <text evidence="6">The sequence shown here is derived from an EMBL/GenBank/DDBJ whole genome shotgun (WGS) entry which is preliminary data.</text>
</comment>
<keyword evidence="5" id="KW-0012">Acyltransferase</keyword>
<evidence type="ECO:0000256" key="2">
    <source>
        <dbReference type="ARBA" id="ARBA00011245"/>
    </source>
</evidence>
<dbReference type="GO" id="GO:0009820">
    <property type="term" value="P:alkaloid metabolic process"/>
    <property type="evidence" value="ECO:0007669"/>
    <property type="project" value="UniProtKB-KW"/>
</dbReference>
<dbReference type="Proteomes" id="UP001630127">
    <property type="component" value="Unassembled WGS sequence"/>
</dbReference>
<dbReference type="EMBL" id="JBJUIK010000012">
    <property type="protein sequence ID" value="KAL3510436.1"/>
    <property type="molecule type" value="Genomic_DNA"/>
</dbReference>
<comment type="subunit">
    <text evidence="2">Monomer.</text>
</comment>
<evidence type="ECO:0000256" key="5">
    <source>
        <dbReference type="ARBA" id="ARBA00023315"/>
    </source>
</evidence>
<sequence>MNIEIISTEDVKPASSTPRHLRLHKLSIIDQLSPHLHTSPFVIFYPNDQRIMITEVISKRRQRLKQSLSETLVAFYPLAGRIKDNVHLECNDEGAHYVEARLYNIQLLDFLGQKPEIHSLNKLLPIQPCSTEILSETPLLIIQISIFDCGGIVIGVSFSHKVVDAISILTFTKAWAAIARGSSEKIHPCFISPSIFPPHPHFPKDLTVVLNPPETPEEDKYVTKRFVFDRSALSALKAKAATPSLPNPSSVTVVMGLLWKSFIVASKKRCKNENKPILLTPVNLRTRSSPPLPPNSFGNIVWMTFAHPCVDDSNLDLKFLVNQIRNAVATINNDFVDGMKGVGGTLKVMGHYKNFFEECFYSNAETFLISSICKQGFYDADFGWGKPTWSSMASPGTDLHGFGNVAVLTDTRSGDGIQAFVAIKEQHMTIFERNQELLTFASLNPSPLES</sequence>
<reference evidence="6 7" key="1">
    <citation type="submission" date="2024-11" db="EMBL/GenBank/DDBJ databases">
        <title>A near-complete genome assembly of Cinchona calisaya.</title>
        <authorList>
            <person name="Lian D.C."/>
            <person name="Zhao X.W."/>
            <person name="Wei L."/>
        </authorList>
    </citation>
    <scope>NUCLEOTIDE SEQUENCE [LARGE SCALE GENOMIC DNA]</scope>
    <source>
        <tissue evidence="6">Nenye</tissue>
    </source>
</reference>
<comment type="similarity">
    <text evidence="1">Belongs to the plant acyltransferase family.</text>
</comment>
<evidence type="ECO:0000256" key="1">
    <source>
        <dbReference type="ARBA" id="ARBA00009861"/>
    </source>
</evidence>
<dbReference type="InterPro" id="IPR023213">
    <property type="entry name" value="CAT-like_dom_sf"/>
</dbReference>
<evidence type="ECO:0000313" key="6">
    <source>
        <dbReference type="EMBL" id="KAL3510436.1"/>
    </source>
</evidence>
<dbReference type="Pfam" id="PF02458">
    <property type="entry name" value="Transferase"/>
    <property type="match status" value="1"/>
</dbReference>
<gene>
    <name evidence="6" type="ORF">ACH5RR_029837</name>
</gene>
<accession>A0ABD2YU92</accession>